<name>A0A915EP66_9BILA</name>
<feature type="transmembrane region" description="Helical" evidence="1">
    <location>
        <begin position="135"/>
        <end position="155"/>
    </location>
</feature>
<keyword evidence="1" id="KW-0472">Membrane</keyword>
<evidence type="ECO:0000313" key="2">
    <source>
        <dbReference type="Proteomes" id="UP000887574"/>
    </source>
</evidence>
<sequence>MKGGLGRAGAKLFGLDPDLGGPVAEARPVHMLWLRYFHGTCNIMLAADALGNAFYELGFWKPSSRHLLYKVLPLWQCFCMQALPMFGAMFTTTSMLFIAIDRLLSITFPILPVLCTLGECYQPQLGAFVGRNGTVIQLTTITLYLLLGAIIKFAYKKRTSAGATHALVLYTFSHEYRKAFKVYVHCSILERTSTVHLYNRDSIFSSTKF</sequence>
<keyword evidence="1" id="KW-0812">Transmembrane</keyword>
<feature type="transmembrane region" description="Helical" evidence="1">
    <location>
        <begin position="67"/>
        <end position="100"/>
    </location>
</feature>
<dbReference type="InterPro" id="IPR019424">
    <property type="entry name" value="7TM_GPCR_Srsx"/>
</dbReference>
<reference evidence="3" key="1">
    <citation type="submission" date="2022-11" db="UniProtKB">
        <authorList>
            <consortium name="WormBaseParasite"/>
        </authorList>
    </citation>
    <scope>IDENTIFICATION</scope>
</reference>
<keyword evidence="2" id="KW-1185">Reference proteome</keyword>
<accession>A0A915EP66</accession>
<protein>
    <submittedName>
        <fullName evidence="3">Uncharacterized protein</fullName>
    </submittedName>
</protein>
<evidence type="ECO:0000313" key="3">
    <source>
        <dbReference type="WBParaSite" id="jg80"/>
    </source>
</evidence>
<dbReference type="AlphaFoldDB" id="A0A915EP66"/>
<dbReference type="Proteomes" id="UP000887574">
    <property type="component" value="Unplaced"/>
</dbReference>
<dbReference type="Pfam" id="PF10320">
    <property type="entry name" value="7TM_GPCR_Srsx"/>
    <property type="match status" value="1"/>
</dbReference>
<organism evidence="2 3">
    <name type="scientific">Ditylenchus dipsaci</name>
    <dbReference type="NCBI Taxonomy" id="166011"/>
    <lineage>
        <taxon>Eukaryota</taxon>
        <taxon>Metazoa</taxon>
        <taxon>Ecdysozoa</taxon>
        <taxon>Nematoda</taxon>
        <taxon>Chromadorea</taxon>
        <taxon>Rhabditida</taxon>
        <taxon>Tylenchina</taxon>
        <taxon>Tylenchomorpha</taxon>
        <taxon>Sphaerularioidea</taxon>
        <taxon>Anguinidae</taxon>
        <taxon>Anguininae</taxon>
        <taxon>Ditylenchus</taxon>
    </lineage>
</organism>
<evidence type="ECO:0000256" key="1">
    <source>
        <dbReference type="SAM" id="Phobius"/>
    </source>
</evidence>
<dbReference type="WBParaSite" id="jg80">
    <property type="protein sequence ID" value="jg80"/>
    <property type="gene ID" value="jg80"/>
</dbReference>
<keyword evidence="1" id="KW-1133">Transmembrane helix</keyword>
<proteinExistence type="predicted"/>